<sequence length="229" mass="25133">MNSLRLLLAVLISGINAKTLQEVCQSGVTDITIGFESEKNLDFCKNGECLLSKQDIEDCPGVEFFAGYKLSQKDFPFALNPKLIDFRKLEEAISNAKKVFLPTSPSVAKVAYKGLNIYLDFTDTSGARTLLSALRDHSHLIITLDATNTWAILKGLKRIVLKAKDAKEFINAVIGVPAPKVPVYVRFTDGRQEEQTKLAIAGTNWNLNHAFTEAIGDSTSFADGFNICA</sequence>
<proteinExistence type="predicted"/>
<keyword evidence="2" id="KW-1185">Reference proteome</keyword>
<comment type="caution">
    <text evidence="1">The sequence shown here is derived from an EMBL/GenBank/DDBJ whole genome shotgun (WGS) entry which is preliminary data.</text>
</comment>
<evidence type="ECO:0000313" key="2">
    <source>
        <dbReference type="Proteomes" id="UP001165960"/>
    </source>
</evidence>
<protein>
    <submittedName>
        <fullName evidence="1">Uncharacterized protein</fullName>
    </submittedName>
</protein>
<organism evidence="1 2">
    <name type="scientific">Entomophthora muscae</name>
    <dbReference type="NCBI Taxonomy" id="34485"/>
    <lineage>
        <taxon>Eukaryota</taxon>
        <taxon>Fungi</taxon>
        <taxon>Fungi incertae sedis</taxon>
        <taxon>Zoopagomycota</taxon>
        <taxon>Entomophthoromycotina</taxon>
        <taxon>Entomophthoromycetes</taxon>
        <taxon>Entomophthorales</taxon>
        <taxon>Entomophthoraceae</taxon>
        <taxon>Entomophthora</taxon>
    </lineage>
</organism>
<reference evidence="1" key="1">
    <citation type="submission" date="2022-04" db="EMBL/GenBank/DDBJ databases">
        <title>Genome of the entomopathogenic fungus Entomophthora muscae.</title>
        <authorList>
            <person name="Elya C."/>
            <person name="Lovett B.R."/>
            <person name="Lee E."/>
            <person name="Macias A.M."/>
            <person name="Hajek A.E."/>
            <person name="De Bivort B.L."/>
            <person name="Kasson M.T."/>
            <person name="De Fine Licht H.H."/>
            <person name="Stajich J.E."/>
        </authorList>
    </citation>
    <scope>NUCLEOTIDE SEQUENCE</scope>
    <source>
        <strain evidence="1">Berkeley</strain>
    </source>
</reference>
<dbReference type="Proteomes" id="UP001165960">
    <property type="component" value="Unassembled WGS sequence"/>
</dbReference>
<evidence type="ECO:0000313" key="1">
    <source>
        <dbReference type="EMBL" id="KAJ9053898.1"/>
    </source>
</evidence>
<dbReference type="EMBL" id="QTSX02006480">
    <property type="protein sequence ID" value="KAJ9053898.1"/>
    <property type="molecule type" value="Genomic_DNA"/>
</dbReference>
<gene>
    <name evidence="1" type="ORF">DSO57_1019830</name>
</gene>
<name>A0ACC2RUX7_9FUNG</name>
<accession>A0ACC2RUX7</accession>